<name>A0A4U5V0U0_COLLU</name>
<feature type="region of interest" description="Disordered" evidence="3">
    <location>
        <begin position="1"/>
        <end position="26"/>
    </location>
</feature>
<dbReference type="SUPFAM" id="SSF48452">
    <property type="entry name" value="TPR-like"/>
    <property type="match status" value="1"/>
</dbReference>
<dbReference type="PANTHER" id="PTHR11242">
    <property type="entry name" value="ARYL HYDROCARBON RECEPTOR INTERACTING PROTEIN RELATED"/>
    <property type="match status" value="1"/>
</dbReference>
<evidence type="ECO:0000256" key="3">
    <source>
        <dbReference type="SAM" id="MobiDB-lite"/>
    </source>
</evidence>
<protein>
    <submittedName>
        <fullName evidence="4">Tetratricopeptide repeat protein 9B</fullName>
    </submittedName>
</protein>
<feature type="region of interest" description="Disordered" evidence="3">
    <location>
        <begin position="182"/>
        <end position="223"/>
    </location>
</feature>
<accession>A0A4U5V0U0</accession>
<dbReference type="PANTHER" id="PTHR11242:SF13">
    <property type="entry name" value="TETRATRICOPEPTIDE REPEAT PROTEIN 9B"/>
    <property type="match status" value="1"/>
</dbReference>
<keyword evidence="5" id="KW-1185">Reference proteome</keyword>
<evidence type="ECO:0000313" key="5">
    <source>
        <dbReference type="Proteomes" id="UP000298787"/>
    </source>
</evidence>
<feature type="compositionally biased region" description="Low complexity" evidence="3">
    <location>
        <begin position="191"/>
        <end position="200"/>
    </location>
</feature>
<keyword evidence="2" id="KW-0802">TPR repeat</keyword>
<sequence length="223" mass="24144">MHSTLLRSSPTKHTLVSEHHGPLQPLSLRDMEAKQHPIKSLKSYPETGGRSLAAAAGVDSGGGVGGGGGGYRAGSAEMDMEANIQKAIDFKVEGHRCYKEKKFREAIGKYHRALLQLKGVHVVDGTTGSEVNLLSQAAAKLTEEQRRAVESTEIECYDSLTDGLISPVHSKQLLASTVEARLQKQKRTENSSVSSPASSVTRGRGGVHEIKAEEESEDERKWE</sequence>
<dbReference type="EMBL" id="CM014090">
    <property type="protein sequence ID" value="TKS80978.1"/>
    <property type="molecule type" value="Genomic_DNA"/>
</dbReference>
<dbReference type="AlphaFoldDB" id="A0A4U5V0U0"/>
<evidence type="ECO:0000256" key="1">
    <source>
        <dbReference type="ARBA" id="ARBA00022737"/>
    </source>
</evidence>
<keyword evidence="1" id="KW-0677">Repeat</keyword>
<dbReference type="InterPro" id="IPR011990">
    <property type="entry name" value="TPR-like_helical_dom_sf"/>
</dbReference>
<evidence type="ECO:0000256" key="2">
    <source>
        <dbReference type="ARBA" id="ARBA00022803"/>
    </source>
</evidence>
<dbReference type="Gene3D" id="1.25.40.10">
    <property type="entry name" value="Tetratricopeptide repeat domain"/>
    <property type="match status" value="1"/>
</dbReference>
<reference evidence="4 5" key="1">
    <citation type="submission" date="2019-01" db="EMBL/GenBank/DDBJ databases">
        <title>Genome Assembly of Collichthys lucidus.</title>
        <authorList>
            <person name="Cai M."/>
            <person name="Xiao S."/>
        </authorList>
    </citation>
    <scope>NUCLEOTIDE SEQUENCE [LARGE SCALE GENOMIC DNA]</scope>
    <source>
        <strain evidence="4">JT15FE1705JMU</strain>
        <tissue evidence="4">Muscle</tissue>
    </source>
</reference>
<dbReference type="STRING" id="240159.A0A4U5V0U0"/>
<organism evidence="4 5">
    <name type="scientific">Collichthys lucidus</name>
    <name type="common">Big head croaker</name>
    <name type="synonym">Sciaena lucida</name>
    <dbReference type="NCBI Taxonomy" id="240159"/>
    <lineage>
        <taxon>Eukaryota</taxon>
        <taxon>Metazoa</taxon>
        <taxon>Chordata</taxon>
        <taxon>Craniata</taxon>
        <taxon>Vertebrata</taxon>
        <taxon>Euteleostomi</taxon>
        <taxon>Actinopterygii</taxon>
        <taxon>Neopterygii</taxon>
        <taxon>Teleostei</taxon>
        <taxon>Neoteleostei</taxon>
        <taxon>Acanthomorphata</taxon>
        <taxon>Eupercaria</taxon>
        <taxon>Sciaenidae</taxon>
        <taxon>Collichthys</taxon>
    </lineage>
</organism>
<evidence type="ECO:0000313" key="4">
    <source>
        <dbReference type="EMBL" id="TKS80978.1"/>
    </source>
</evidence>
<feature type="compositionally biased region" description="Polar residues" evidence="3">
    <location>
        <begin position="1"/>
        <end position="14"/>
    </location>
</feature>
<gene>
    <name evidence="4" type="ORF">D9C73_015082</name>
</gene>
<dbReference type="InterPro" id="IPR039663">
    <property type="entry name" value="AIP/AIPL1/TTC9"/>
</dbReference>
<proteinExistence type="predicted"/>
<feature type="compositionally biased region" description="Basic and acidic residues" evidence="3">
    <location>
        <begin position="206"/>
        <end position="223"/>
    </location>
</feature>
<dbReference type="Proteomes" id="UP000298787">
    <property type="component" value="Chromosome 13"/>
</dbReference>